<dbReference type="FunFam" id="3.30.70.270:FF:000001">
    <property type="entry name" value="Diguanylate cyclase domain protein"/>
    <property type="match status" value="1"/>
</dbReference>
<dbReference type="InterPro" id="IPR029787">
    <property type="entry name" value="Nucleotide_cyclase"/>
</dbReference>
<feature type="domain" description="GGDEF" evidence="3">
    <location>
        <begin position="233"/>
        <end position="362"/>
    </location>
</feature>
<organism evidence="4 5">
    <name type="scientific">Altererythrobacter epoxidivorans</name>
    <dbReference type="NCBI Taxonomy" id="361183"/>
    <lineage>
        <taxon>Bacteria</taxon>
        <taxon>Pseudomonadati</taxon>
        <taxon>Pseudomonadota</taxon>
        <taxon>Alphaproteobacteria</taxon>
        <taxon>Sphingomonadales</taxon>
        <taxon>Erythrobacteraceae</taxon>
        <taxon>Altererythrobacter</taxon>
    </lineage>
</organism>
<dbReference type="AlphaFoldDB" id="A0A0M4LV14"/>
<proteinExistence type="predicted"/>
<comment type="catalytic activity">
    <reaction evidence="2">
        <text>2 GTP = 3',3'-c-di-GMP + 2 diphosphate</text>
        <dbReference type="Rhea" id="RHEA:24898"/>
        <dbReference type="ChEBI" id="CHEBI:33019"/>
        <dbReference type="ChEBI" id="CHEBI:37565"/>
        <dbReference type="ChEBI" id="CHEBI:58805"/>
        <dbReference type="EC" id="2.7.7.65"/>
    </reaction>
</comment>
<dbReference type="RefSeq" id="WP_061925053.1">
    <property type="nucleotide sequence ID" value="NZ_CP012669.1"/>
</dbReference>
<sequence length="362" mass="39568">MVIRAFDLAGAMTGPVSVSLAALVVALAMALCLLGRAASRDKGHNGTLTRLLRRRGRKLAEILRLFDMAEEIANLGVWQYWPDDGRQEWSAGMKGLFGLDPQTEMLPGDAETILATNGVELVGQVMSRRGRKGTFNVSFSFNGLDGLEREFRMRACHVRQGVRARPHVVGVLFDVTDIARREKRLRQSQEIAVREAKKARRLAETDPLTGLANRRRVMTELDRLVMRSRDGGEMLSLIIFDIDHFKRVNDTFGHPAGDEVLQKIARIAAQHARAGDLLGRIGGEEFICVAPGADQHLAGLIAERLRLAIAMESAAGAVPPVTVSLGIASCENGDTALSLFARADRALYQAKEGGRNRARLAA</sequence>
<evidence type="ECO:0000313" key="4">
    <source>
        <dbReference type="EMBL" id="ALE16891.1"/>
    </source>
</evidence>
<dbReference type="InterPro" id="IPR043128">
    <property type="entry name" value="Rev_trsase/Diguanyl_cyclase"/>
</dbReference>
<dbReference type="InterPro" id="IPR050469">
    <property type="entry name" value="Diguanylate_Cyclase"/>
</dbReference>
<evidence type="ECO:0000256" key="2">
    <source>
        <dbReference type="ARBA" id="ARBA00034247"/>
    </source>
</evidence>
<dbReference type="Pfam" id="PF00990">
    <property type="entry name" value="GGDEF"/>
    <property type="match status" value="1"/>
</dbReference>
<dbReference type="PROSITE" id="PS50887">
    <property type="entry name" value="GGDEF"/>
    <property type="match status" value="1"/>
</dbReference>
<dbReference type="GO" id="GO:0043709">
    <property type="term" value="P:cell adhesion involved in single-species biofilm formation"/>
    <property type="evidence" value="ECO:0007669"/>
    <property type="project" value="TreeGrafter"/>
</dbReference>
<dbReference type="OrthoDB" id="9812260at2"/>
<dbReference type="NCBIfam" id="TIGR00254">
    <property type="entry name" value="GGDEF"/>
    <property type="match status" value="1"/>
</dbReference>
<dbReference type="STRING" id="361183.AMC99_01600"/>
<keyword evidence="5" id="KW-1185">Reference proteome</keyword>
<dbReference type="Gene3D" id="3.30.70.270">
    <property type="match status" value="1"/>
</dbReference>
<dbReference type="KEGG" id="aep:AMC99_01600"/>
<evidence type="ECO:0000313" key="5">
    <source>
        <dbReference type="Proteomes" id="UP000057938"/>
    </source>
</evidence>
<dbReference type="CDD" id="cd01949">
    <property type="entry name" value="GGDEF"/>
    <property type="match status" value="1"/>
</dbReference>
<name>A0A0M4LV14_9SPHN</name>
<dbReference type="PANTHER" id="PTHR45138:SF9">
    <property type="entry name" value="DIGUANYLATE CYCLASE DGCM-RELATED"/>
    <property type="match status" value="1"/>
</dbReference>
<protein>
    <recommendedName>
        <fullName evidence="1">diguanylate cyclase</fullName>
        <ecNumber evidence="1">2.7.7.65</ecNumber>
    </recommendedName>
</protein>
<dbReference type="InterPro" id="IPR000160">
    <property type="entry name" value="GGDEF_dom"/>
</dbReference>
<dbReference type="EMBL" id="CP012669">
    <property type="protein sequence ID" value="ALE16891.1"/>
    <property type="molecule type" value="Genomic_DNA"/>
</dbReference>
<dbReference type="SUPFAM" id="SSF55785">
    <property type="entry name" value="PYP-like sensor domain (PAS domain)"/>
    <property type="match status" value="1"/>
</dbReference>
<evidence type="ECO:0000259" key="3">
    <source>
        <dbReference type="PROSITE" id="PS50887"/>
    </source>
</evidence>
<dbReference type="PANTHER" id="PTHR45138">
    <property type="entry name" value="REGULATORY COMPONENTS OF SENSORY TRANSDUCTION SYSTEM"/>
    <property type="match status" value="1"/>
</dbReference>
<evidence type="ECO:0000256" key="1">
    <source>
        <dbReference type="ARBA" id="ARBA00012528"/>
    </source>
</evidence>
<dbReference type="Gene3D" id="3.30.450.20">
    <property type="entry name" value="PAS domain"/>
    <property type="match status" value="1"/>
</dbReference>
<reference evidence="4 5" key="1">
    <citation type="submission" date="2015-09" db="EMBL/GenBank/DDBJ databases">
        <title>Complete genome sequence of a benzo[a]pyrene-degrading bacterium Altererythrobacter epoxidivorans CGMCC 1.7731T.</title>
        <authorList>
            <person name="Li Z."/>
            <person name="Cheng H."/>
            <person name="Huo Y."/>
            <person name="Xu X."/>
        </authorList>
    </citation>
    <scope>NUCLEOTIDE SEQUENCE [LARGE SCALE GENOMIC DNA]</scope>
    <source>
        <strain evidence="4 5">CGMCC 1.7731</strain>
    </source>
</reference>
<dbReference type="GO" id="GO:1902201">
    <property type="term" value="P:negative regulation of bacterial-type flagellum-dependent cell motility"/>
    <property type="evidence" value="ECO:0007669"/>
    <property type="project" value="TreeGrafter"/>
</dbReference>
<dbReference type="GO" id="GO:0052621">
    <property type="term" value="F:diguanylate cyclase activity"/>
    <property type="evidence" value="ECO:0007669"/>
    <property type="project" value="UniProtKB-EC"/>
</dbReference>
<dbReference type="SUPFAM" id="SSF55073">
    <property type="entry name" value="Nucleotide cyclase"/>
    <property type="match status" value="1"/>
</dbReference>
<dbReference type="PATRIC" id="fig|361183.4.peg.1572"/>
<accession>A0A0M4LV14</accession>
<dbReference type="Proteomes" id="UP000057938">
    <property type="component" value="Chromosome"/>
</dbReference>
<gene>
    <name evidence="4" type="ORF">AMC99_01600</name>
</gene>
<dbReference type="GO" id="GO:0005886">
    <property type="term" value="C:plasma membrane"/>
    <property type="evidence" value="ECO:0007669"/>
    <property type="project" value="TreeGrafter"/>
</dbReference>
<dbReference type="SMART" id="SM00267">
    <property type="entry name" value="GGDEF"/>
    <property type="match status" value="1"/>
</dbReference>
<dbReference type="EC" id="2.7.7.65" evidence="1"/>
<dbReference type="InterPro" id="IPR035965">
    <property type="entry name" value="PAS-like_dom_sf"/>
</dbReference>